<dbReference type="EMBL" id="PJQY01000261">
    <property type="protein sequence ID" value="PQQ14399.1"/>
    <property type="molecule type" value="Genomic_DNA"/>
</dbReference>
<dbReference type="AlphaFoldDB" id="A0A314Z5H3"/>
<accession>A0A314Z5H3</accession>
<dbReference type="Proteomes" id="UP000250321">
    <property type="component" value="Unassembled WGS sequence"/>
</dbReference>
<reference evidence="1 2" key="1">
    <citation type="submission" date="2018-02" db="EMBL/GenBank/DDBJ databases">
        <title>Draft genome of wild Prunus yedoensis var. nudiflora.</title>
        <authorList>
            <person name="Baek S."/>
            <person name="Kim J.-H."/>
            <person name="Choi K."/>
            <person name="Kim G.-B."/>
            <person name="Cho A."/>
            <person name="Jang H."/>
            <person name="Shin C.-H."/>
            <person name="Yu H.-J."/>
            <person name="Mun J.-H."/>
        </authorList>
    </citation>
    <scope>NUCLEOTIDE SEQUENCE [LARGE SCALE GENOMIC DNA]</scope>
    <source>
        <strain evidence="2">cv. Jeju island</strain>
        <tissue evidence="1">Leaf</tissue>
    </source>
</reference>
<sequence length="162" mass="17650">MVIGSGTKLHQTNTVSNRFEREVDVSGNVSGFDECVEGGEKREADRLKLGVGIVERRLEGIDVGEKGSEVIDGEDEVLVVGLADLLDFRLLGSGEVAEVLEQRIWLAGSEDLADKWAHILAVADGRGKEQLVKFFSRVCAFRGGGSHFPPRFCGLHRVLEGE</sequence>
<evidence type="ECO:0000313" key="1">
    <source>
        <dbReference type="EMBL" id="PQQ14399.1"/>
    </source>
</evidence>
<gene>
    <name evidence="1" type="ORF">Pyn_39015</name>
</gene>
<dbReference type="OrthoDB" id="1191932at2759"/>
<name>A0A314Z5H3_PRUYE</name>
<protein>
    <submittedName>
        <fullName evidence="1">Uncharacterized protein</fullName>
    </submittedName>
</protein>
<keyword evidence="2" id="KW-1185">Reference proteome</keyword>
<comment type="caution">
    <text evidence="1">The sequence shown here is derived from an EMBL/GenBank/DDBJ whole genome shotgun (WGS) entry which is preliminary data.</text>
</comment>
<evidence type="ECO:0000313" key="2">
    <source>
        <dbReference type="Proteomes" id="UP000250321"/>
    </source>
</evidence>
<organism evidence="1 2">
    <name type="scientific">Prunus yedoensis var. nudiflora</name>
    <dbReference type="NCBI Taxonomy" id="2094558"/>
    <lineage>
        <taxon>Eukaryota</taxon>
        <taxon>Viridiplantae</taxon>
        <taxon>Streptophyta</taxon>
        <taxon>Embryophyta</taxon>
        <taxon>Tracheophyta</taxon>
        <taxon>Spermatophyta</taxon>
        <taxon>Magnoliopsida</taxon>
        <taxon>eudicotyledons</taxon>
        <taxon>Gunneridae</taxon>
        <taxon>Pentapetalae</taxon>
        <taxon>rosids</taxon>
        <taxon>fabids</taxon>
        <taxon>Rosales</taxon>
        <taxon>Rosaceae</taxon>
        <taxon>Amygdaloideae</taxon>
        <taxon>Amygdaleae</taxon>
        <taxon>Prunus</taxon>
    </lineage>
</organism>
<proteinExistence type="predicted"/>